<gene>
    <name evidence="1" type="ORF">CK203_061763</name>
</gene>
<organism evidence="1 2">
    <name type="scientific">Vitis vinifera</name>
    <name type="common">Grape</name>
    <dbReference type="NCBI Taxonomy" id="29760"/>
    <lineage>
        <taxon>Eukaryota</taxon>
        <taxon>Viridiplantae</taxon>
        <taxon>Streptophyta</taxon>
        <taxon>Embryophyta</taxon>
        <taxon>Tracheophyta</taxon>
        <taxon>Spermatophyta</taxon>
        <taxon>Magnoliopsida</taxon>
        <taxon>eudicotyledons</taxon>
        <taxon>Gunneridae</taxon>
        <taxon>Pentapetalae</taxon>
        <taxon>rosids</taxon>
        <taxon>Vitales</taxon>
        <taxon>Vitaceae</taxon>
        <taxon>Viteae</taxon>
        <taxon>Vitis</taxon>
    </lineage>
</organism>
<evidence type="ECO:0000313" key="2">
    <source>
        <dbReference type="Proteomes" id="UP000288805"/>
    </source>
</evidence>
<dbReference type="Proteomes" id="UP000288805">
    <property type="component" value="Unassembled WGS sequence"/>
</dbReference>
<accession>A0A438GSP1</accession>
<proteinExistence type="predicted"/>
<protein>
    <submittedName>
        <fullName evidence="1">Uncharacterized protein</fullName>
    </submittedName>
</protein>
<name>A0A438GSP1_VITVI</name>
<sequence>MPLGASFKSTSVWDGVEDRFRKRLGMWKRQYLSKEEDDFNSKHVIESTNLSYVFVVFTKCSQTETGKDSKGFPLGGGNLERKPHLVRWEVVCLSKKKEGLGVKNLSILNKALLANGIGGSLMREKLYGIK</sequence>
<evidence type="ECO:0000313" key="1">
    <source>
        <dbReference type="EMBL" id="RVW75215.1"/>
    </source>
</evidence>
<comment type="caution">
    <text evidence="1">The sequence shown here is derived from an EMBL/GenBank/DDBJ whole genome shotgun (WGS) entry which is preliminary data.</text>
</comment>
<reference evidence="1 2" key="1">
    <citation type="journal article" date="2018" name="PLoS Genet.">
        <title>Population sequencing reveals clonal diversity and ancestral inbreeding in the grapevine cultivar Chardonnay.</title>
        <authorList>
            <person name="Roach M.J."/>
            <person name="Johnson D.L."/>
            <person name="Bohlmann J."/>
            <person name="van Vuuren H.J."/>
            <person name="Jones S.J."/>
            <person name="Pretorius I.S."/>
            <person name="Schmidt S.A."/>
            <person name="Borneman A.R."/>
        </authorList>
    </citation>
    <scope>NUCLEOTIDE SEQUENCE [LARGE SCALE GENOMIC DNA]</scope>
    <source>
        <strain evidence="2">cv. Chardonnay</strain>
        <tissue evidence="1">Leaf</tissue>
    </source>
</reference>
<dbReference type="EMBL" id="QGNW01000354">
    <property type="protein sequence ID" value="RVW75215.1"/>
    <property type="molecule type" value="Genomic_DNA"/>
</dbReference>
<dbReference type="AlphaFoldDB" id="A0A438GSP1"/>